<feature type="domain" description="Zinc-ribbon" evidence="1">
    <location>
        <begin position="5"/>
        <end position="24"/>
    </location>
</feature>
<gene>
    <name evidence="2" type="ORF">GJ700_12520</name>
</gene>
<comment type="caution">
    <text evidence="2">The sequence shown here is derived from an EMBL/GenBank/DDBJ whole genome shotgun (WGS) entry which is preliminary data.</text>
</comment>
<proteinExistence type="predicted"/>
<dbReference type="InterPro" id="IPR026870">
    <property type="entry name" value="Zinc_ribbon_dom"/>
</dbReference>
<reference evidence="2 3" key="1">
    <citation type="submission" date="2019-11" db="EMBL/GenBank/DDBJ databases">
        <title>Novel species isolated from a subtropical stream in China.</title>
        <authorList>
            <person name="Lu H."/>
        </authorList>
    </citation>
    <scope>NUCLEOTIDE SEQUENCE [LARGE SCALE GENOMIC DNA]</scope>
    <source>
        <strain evidence="2 3">FT92W</strain>
    </source>
</reference>
<evidence type="ECO:0000313" key="3">
    <source>
        <dbReference type="Proteomes" id="UP000446768"/>
    </source>
</evidence>
<name>A0A7X2IME9_9BURK</name>
<evidence type="ECO:0000259" key="1">
    <source>
        <dbReference type="Pfam" id="PF13240"/>
    </source>
</evidence>
<dbReference type="AlphaFoldDB" id="A0A7X2IME9"/>
<dbReference type="Pfam" id="PF13240">
    <property type="entry name" value="Zn_Ribbon_1"/>
    <property type="match status" value="1"/>
</dbReference>
<dbReference type="RefSeq" id="WP_154374209.1">
    <property type="nucleotide sequence ID" value="NZ_WKJJ01000007.1"/>
</dbReference>
<sequence length="174" mass="18607">MAIAKCRECKTEVSDEAKTCPKCGISKPVKKTSLTVKVLAVLFGIGILGNIIGGISGGTAAKGSAPTSSPPKLDPKEEAIRAINLDKLAWHKGGFDNVMLLSTKIRNDGVHDVKDIEIECVHSSNSGTRIDRNTKVVYEIVKAGKSVNIKEFNMGFVHNQANSTSCRVSDLVLL</sequence>
<organism evidence="2 3">
    <name type="scientific">Pseudoduganella rivuli</name>
    <dbReference type="NCBI Taxonomy" id="2666085"/>
    <lineage>
        <taxon>Bacteria</taxon>
        <taxon>Pseudomonadati</taxon>
        <taxon>Pseudomonadota</taxon>
        <taxon>Betaproteobacteria</taxon>
        <taxon>Burkholderiales</taxon>
        <taxon>Oxalobacteraceae</taxon>
        <taxon>Telluria group</taxon>
        <taxon>Pseudoduganella</taxon>
    </lineage>
</organism>
<dbReference type="EMBL" id="WKJJ01000007">
    <property type="protein sequence ID" value="MRV72534.1"/>
    <property type="molecule type" value="Genomic_DNA"/>
</dbReference>
<accession>A0A7X2IME9</accession>
<dbReference type="Proteomes" id="UP000446768">
    <property type="component" value="Unassembled WGS sequence"/>
</dbReference>
<protein>
    <submittedName>
        <fullName evidence="2">Zinc ribbon domain-containing protein</fullName>
    </submittedName>
</protein>
<evidence type="ECO:0000313" key="2">
    <source>
        <dbReference type="EMBL" id="MRV72534.1"/>
    </source>
</evidence>
<keyword evidence="3" id="KW-1185">Reference proteome</keyword>